<dbReference type="SMART" id="SM00091">
    <property type="entry name" value="PAS"/>
    <property type="match status" value="2"/>
</dbReference>
<dbReference type="InterPro" id="IPR025662">
    <property type="entry name" value="Sigma_54_int_dom_ATP-bd_1"/>
</dbReference>
<dbReference type="PROSITE" id="PS00676">
    <property type="entry name" value="SIGMA54_INTERACT_2"/>
    <property type="match status" value="1"/>
</dbReference>
<keyword evidence="2" id="KW-0067">ATP-binding</keyword>
<dbReference type="InterPro" id="IPR025944">
    <property type="entry name" value="Sigma_54_int_dom_CS"/>
</dbReference>
<dbReference type="Pfam" id="PF00158">
    <property type="entry name" value="Sigma54_activat"/>
    <property type="match status" value="1"/>
</dbReference>
<dbReference type="InterPro" id="IPR003593">
    <property type="entry name" value="AAA+_ATPase"/>
</dbReference>
<dbReference type="GO" id="GO:0006355">
    <property type="term" value="P:regulation of DNA-templated transcription"/>
    <property type="evidence" value="ECO:0007669"/>
    <property type="project" value="InterPro"/>
</dbReference>
<evidence type="ECO:0000256" key="6">
    <source>
        <dbReference type="SAM" id="Coils"/>
    </source>
</evidence>
<name>A0A5C6RU88_9BACT</name>
<dbReference type="PROSITE" id="PS00675">
    <property type="entry name" value="SIGMA54_INTERACT_1"/>
    <property type="match status" value="1"/>
</dbReference>
<dbReference type="CDD" id="cd00130">
    <property type="entry name" value="PAS"/>
    <property type="match status" value="1"/>
</dbReference>
<proteinExistence type="predicted"/>
<comment type="caution">
    <text evidence="9">The sequence shown here is derived from an EMBL/GenBank/DDBJ whole genome shotgun (WGS) entry which is preliminary data.</text>
</comment>
<organism evidence="9 10">
    <name type="scientific">Phaeodactylibacter luteus</name>
    <dbReference type="NCBI Taxonomy" id="1564516"/>
    <lineage>
        <taxon>Bacteria</taxon>
        <taxon>Pseudomonadati</taxon>
        <taxon>Bacteroidota</taxon>
        <taxon>Saprospiria</taxon>
        <taxon>Saprospirales</taxon>
        <taxon>Haliscomenobacteraceae</taxon>
        <taxon>Phaeodactylibacter</taxon>
    </lineage>
</organism>
<keyword evidence="1" id="KW-0547">Nucleotide-binding</keyword>
<feature type="coiled-coil region" evidence="6">
    <location>
        <begin position="494"/>
        <end position="521"/>
    </location>
</feature>
<dbReference type="Proteomes" id="UP000321580">
    <property type="component" value="Unassembled WGS sequence"/>
</dbReference>
<keyword evidence="6" id="KW-0175">Coiled coil</keyword>
<keyword evidence="3" id="KW-0805">Transcription regulation</keyword>
<dbReference type="InterPro" id="IPR058031">
    <property type="entry name" value="AAA_lid_NorR"/>
</dbReference>
<reference evidence="9 10" key="1">
    <citation type="submission" date="2019-08" db="EMBL/GenBank/DDBJ databases">
        <title>Genome of Phaeodactylibacter luteus.</title>
        <authorList>
            <person name="Bowman J.P."/>
        </authorList>
    </citation>
    <scope>NUCLEOTIDE SEQUENCE [LARGE SCALE GENOMIC DNA]</scope>
    <source>
        <strain evidence="9 10">KCTC 42180</strain>
    </source>
</reference>
<dbReference type="SMART" id="SM00382">
    <property type="entry name" value="AAA"/>
    <property type="match status" value="1"/>
</dbReference>
<dbReference type="InterPro" id="IPR035965">
    <property type="entry name" value="PAS-like_dom_sf"/>
</dbReference>
<dbReference type="Gene3D" id="3.40.50.300">
    <property type="entry name" value="P-loop containing nucleotide triphosphate hydrolases"/>
    <property type="match status" value="1"/>
</dbReference>
<dbReference type="PROSITE" id="PS00688">
    <property type="entry name" value="SIGMA54_INTERACT_3"/>
    <property type="match status" value="1"/>
</dbReference>
<dbReference type="NCBIfam" id="TIGR00229">
    <property type="entry name" value="sensory_box"/>
    <property type="match status" value="2"/>
</dbReference>
<dbReference type="PROSITE" id="PS50112">
    <property type="entry name" value="PAS"/>
    <property type="match status" value="1"/>
</dbReference>
<dbReference type="AlphaFoldDB" id="A0A5C6RU88"/>
<dbReference type="PROSITE" id="PS50045">
    <property type="entry name" value="SIGMA54_INTERACT_4"/>
    <property type="match status" value="1"/>
</dbReference>
<dbReference type="InterPro" id="IPR013767">
    <property type="entry name" value="PAS_fold"/>
</dbReference>
<dbReference type="InterPro" id="IPR025943">
    <property type="entry name" value="Sigma_54_int_dom_ATP-bd_2"/>
</dbReference>
<feature type="domain" description="Sigma-54 factor interaction" evidence="7">
    <location>
        <begin position="528"/>
        <end position="757"/>
    </location>
</feature>
<dbReference type="Pfam" id="PF25601">
    <property type="entry name" value="AAA_lid_14"/>
    <property type="match status" value="1"/>
</dbReference>
<evidence type="ECO:0000256" key="4">
    <source>
        <dbReference type="ARBA" id="ARBA00023125"/>
    </source>
</evidence>
<dbReference type="Gene3D" id="1.10.10.60">
    <property type="entry name" value="Homeodomain-like"/>
    <property type="match status" value="1"/>
</dbReference>
<dbReference type="InterPro" id="IPR009057">
    <property type="entry name" value="Homeodomain-like_sf"/>
</dbReference>
<dbReference type="Gene3D" id="3.30.450.20">
    <property type="entry name" value="PAS domain"/>
    <property type="match status" value="4"/>
</dbReference>
<dbReference type="InterPro" id="IPR002078">
    <property type="entry name" value="Sigma_54_int"/>
</dbReference>
<keyword evidence="4" id="KW-0238">DNA-binding</keyword>
<dbReference type="GO" id="GO:0043565">
    <property type="term" value="F:sequence-specific DNA binding"/>
    <property type="evidence" value="ECO:0007669"/>
    <property type="project" value="InterPro"/>
</dbReference>
<evidence type="ECO:0000313" key="10">
    <source>
        <dbReference type="Proteomes" id="UP000321580"/>
    </source>
</evidence>
<evidence type="ECO:0000256" key="5">
    <source>
        <dbReference type="ARBA" id="ARBA00023163"/>
    </source>
</evidence>
<dbReference type="Gene3D" id="1.10.8.60">
    <property type="match status" value="1"/>
</dbReference>
<sequence>MSRKLTNKEASKVLEANNFDAYQEVFESFGLGTLLLDRSGQICAASKQIALDLGYEHQQLLKKRIFEINPHISLVDWKKRWKLLQQTGYFELDTEYMTVQEMLYPVRLKSLLIEYDGKSFCLMSVKNQLQVNRYKKLLELTAQVSKVGGWEWDLVNDAISMTEEVVSLLNMPGKPANREELERHLEKRLAPEAYRAFNLHLRSAIESGEPESFEVHVQQPGGDFSNLAITVVPEKSELQTIKLYGTLQDISGFSPQDEDLKLAQFTLDHAKEMIFWETADGRFLYSNMAVQEHLGYSRRDILNMKACDIVHNYSDEERHSAWEELSASRHMDREMGLRAKDGSVIPVYCSFSLIRFKDQEINCIFARDWRRKKARDERLLLSQFTMDNAVDMIFWFTPEGEVRYVNETAYHQLEYTAFETWDKLFPNDPEAKTKAIWEKLEKERRFSFETRISGADGEEIPVEAFINYISYEGHAYGCAFVRDISARIRKSVELATALDKVQELTRRLQKENTLLKEEINLNYNFKNIISESPRYKKVLHQIEQVSETDATVLIIGETGTGKELLARSLHLLSRRSDAPMIKVNCAALPKELIESELFGHEKGAFTGAFQQKKGRFEMADGGTIFLDEIGELPLDLQTKFLRVLQEGEFERVGGSLTLKTNVRVVAATNRNLVDMVNEGEFREDLYYRLNVFPVYNIPLRERREDIPLLVRYFVKKYAEKAGKKIEDIPQEPLDELLRYAFPGNIRELENIVERAVILSAGSTLNLADAFHKNAGRPGEGQEAGFKSFEAMQRDYIIQALSRCNWRISGPKGAAKMLQLNPRTLASKMRRLDIHRKDFID</sequence>
<dbReference type="InterPro" id="IPR027417">
    <property type="entry name" value="P-loop_NTPase"/>
</dbReference>
<dbReference type="OrthoDB" id="9782110at2"/>
<evidence type="ECO:0000259" key="8">
    <source>
        <dbReference type="PROSITE" id="PS50112"/>
    </source>
</evidence>
<dbReference type="Pfam" id="PF02954">
    <property type="entry name" value="HTH_8"/>
    <property type="match status" value="1"/>
</dbReference>
<dbReference type="CDD" id="cd00009">
    <property type="entry name" value="AAA"/>
    <property type="match status" value="1"/>
</dbReference>
<dbReference type="RefSeq" id="WP_147166544.1">
    <property type="nucleotide sequence ID" value="NZ_VOOR01000009.1"/>
</dbReference>
<evidence type="ECO:0000256" key="1">
    <source>
        <dbReference type="ARBA" id="ARBA00022741"/>
    </source>
</evidence>
<gene>
    <name evidence="9" type="ORF">FRY97_06020</name>
</gene>
<dbReference type="SUPFAM" id="SSF46689">
    <property type="entry name" value="Homeodomain-like"/>
    <property type="match status" value="1"/>
</dbReference>
<evidence type="ECO:0000256" key="3">
    <source>
        <dbReference type="ARBA" id="ARBA00023015"/>
    </source>
</evidence>
<protein>
    <submittedName>
        <fullName evidence="9">PAS domain S-box protein</fullName>
    </submittedName>
</protein>
<dbReference type="PANTHER" id="PTHR32071">
    <property type="entry name" value="TRANSCRIPTIONAL REGULATORY PROTEIN"/>
    <property type="match status" value="1"/>
</dbReference>
<dbReference type="GO" id="GO:0005524">
    <property type="term" value="F:ATP binding"/>
    <property type="evidence" value="ECO:0007669"/>
    <property type="project" value="UniProtKB-KW"/>
</dbReference>
<dbReference type="InterPro" id="IPR000014">
    <property type="entry name" value="PAS"/>
</dbReference>
<dbReference type="SUPFAM" id="SSF52540">
    <property type="entry name" value="P-loop containing nucleoside triphosphate hydrolases"/>
    <property type="match status" value="1"/>
</dbReference>
<dbReference type="FunFam" id="3.40.50.300:FF:000006">
    <property type="entry name" value="DNA-binding transcriptional regulator NtrC"/>
    <property type="match status" value="1"/>
</dbReference>
<dbReference type="InterPro" id="IPR002197">
    <property type="entry name" value="HTH_Fis"/>
</dbReference>
<accession>A0A5C6RU88</accession>
<evidence type="ECO:0000313" key="9">
    <source>
        <dbReference type="EMBL" id="TXB65535.1"/>
    </source>
</evidence>
<dbReference type="Pfam" id="PF13426">
    <property type="entry name" value="PAS_9"/>
    <property type="match status" value="2"/>
</dbReference>
<dbReference type="SUPFAM" id="SSF55785">
    <property type="entry name" value="PYP-like sensor domain (PAS domain)"/>
    <property type="match status" value="4"/>
</dbReference>
<dbReference type="Pfam" id="PF00989">
    <property type="entry name" value="PAS"/>
    <property type="match status" value="1"/>
</dbReference>
<keyword evidence="10" id="KW-1185">Reference proteome</keyword>
<keyword evidence="5" id="KW-0804">Transcription</keyword>
<dbReference type="PANTHER" id="PTHR32071:SF117">
    <property type="entry name" value="PTS-DEPENDENT DIHYDROXYACETONE KINASE OPERON REGULATORY PROTEIN-RELATED"/>
    <property type="match status" value="1"/>
</dbReference>
<feature type="domain" description="PAS" evidence="8">
    <location>
        <begin position="259"/>
        <end position="334"/>
    </location>
</feature>
<dbReference type="EMBL" id="VOOR01000009">
    <property type="protein sequence ID" value="TXB65535.1"/>
    <property type="molecule type" value="Genomic_DNA"/>
</dbReference>
<evidence type="ECO:0000256" key="2">
    <source>
        <dbReference type="ARBA" id="ARBA00022840"/>
    </source>
</evidence>
<evidence type="ECO:0000259" key="7">
    <source>
        <dbReference type="PROSITE" id="PS50045"/>
    </source>
</evidence>